<gene>
    <name evidence="8" type="ORF">B1B05_08575</name>
    <name evidence="9" type="ORF">SAMN05443094_103391</name>
</gene>
<keyword evidence="4 6" id="KW-1133">Transmembrane helix</keyword>
<evidence type="ECO:0000256" key="6">
    <source>
        <dbReference type="SAM" id="Phobius"/>
    </source>
</evidence>
<feature type="domain" description="Cardiolipin synthase N-terminal" evidence="7">
    <location>
        <begin position="31"/>
        <end position="71"/>
    </location>
</feature>
<evidence type="ECO:0000313" key="8">
    <source>
        <dbReference type="EMBL" id="OXS78638.1"/>
    </source>
</evidence>
<dbReference type="Pfam" id="PF13396">
    <property type="entry name" value="PLDc_N"/>
    <property type="match status" value="1"/>
</dbReference>
<comment type="subcellular location">
    <subcellularLocation>
        <location evidence="1">Cell membrane</location>
        <topology evidence="1">Multi-pass membrane protein</topology>
    </subcellularLocation>
</comment>
<evidence type="ECO:0000259" key="7">
    <source>
        <dbReference type="Pfam" id="PF13396"/>
    </source>
</evidence>
<dbReference type="RefSeq" id="WP_045849950.1">
    <property type="nucleotide sequence ID" value="NZ_FTLX01000003.1"/>
</dbReference>
<keyword evidence="3 6" id="KW-0812">Transmembrane</keyword>
<evidence type="ECO:0000256" key="4">
    <source>
        <dbReference type="ARBA" id="ARBA00022989"/>
    </source>
</evidence>
<dbReference type="InterPro" id="IPR027379">
    <property type="entry name" value="CLS_N"/>
</dbReference>
<evidence type="ECO:0000256" key="2">
    <source>
        <dbReference type="ARBA" id="ARBA00022475"/>
    </source>
</evidence>
<sequence length="83" mass="9472">MNTDITALLEMNWAEILPFVLPVIIFNVLLVGVALFDWFKRRSLIVAPFIWLIVIILVQSFGPILYLVIGRRIIKNDHSHGAS</sequence>
<evidence type="ECO:0000256" key="5">
    <source>
        <dbReference type="ARBA" id="ARBA00023136"/>
    </source>
</evidence>
<keyword evidence="11" id="KW-1185">Reference proteome</keyword>
<accession>A0A1N6UWR1</accession>
<keyword evidence="5 6" id="KW-0472">Membrane</keyword>
<reference evidence="9 10" key="1">
    <citation type="submission" date="2017-01" db="EMBL/GenBank/DDBJ databases">
        <authorList>
            <person name="Mah S.A."/>
            <person name="Swanson W.J."/>
            <person name="Moy G.W."/>
            <person name="Vacquier V.D."/>
        </authorList>
    </citation>
    <scope>NUCLEOTIDE SEQUENCE [LARGE SCALE GENOMIC DNA]</scope>
    <source>
        <strain evidence="9 10">NIO-1016</strain>
    </source>
</reference>
<evidence type="ECO:0000313" key="10">
    <source>
        <dbReference type="Proteomes" id="UP000186385"/>
    </source>
</evidence>
<reference evidence="11" key="2">
    <citation type="submission" date="2017-03" db="EMBL/GenBank/DDBJ databases">
        <title>Bacillus sp. V-88(T) DSM27956, whole genome shotgun sequencing project.</title>
        <authorList>
            <person name="Dastager S.G."/>
            <person name="Neurgaonkar P.S."/>
            <person name="Dharne M.S."/>
        </authorList>
    </citation>
    <scope>NUCLEOTIDE SEQUENCE [LARGE SCALE GENOMIC DNA]</scope>
    <source>
        <strain evidence="11">DSM 25145</strain>
    </source>
</reference>
<dbReference type="Proteomes" id="UP000215545">
    <property type="component" value="Unassembled WGS sequence"/>
</dbReference>
<evidence type="ECO:0000256" key="3">
    <source>
        <dbReference type="ARBA" id="ARBA00022692"/>
    </source>
</evidence>
<dbReference type="EMBL" id="MWSK01000003">
    <property type="protein sequence ID" value="OXS78638.1"/>
    <property type="molecule type" value="Genomic_DNA"/>
</dbReference>
<evidence type="ECO:0000256" key="1">
    <source>
        <dbReference type="ARBA" id="ARBA00004651"/>
    </source>
</evidence>
<protein>
    <submittedName>
        <fullName evidence="9">Phospholipase_D-nuclease N-terminal</fullName>
    </submittedName>
</protein>
<organism evidence="9 10">
    <name type="scientific">Domibacillus enclensis</name>
    <dbReference type="NCBI Taxonomy" id="1017273"/>
    <lineage>
        <taxon>Bacteria</taxon>
        <taxon>Bacillati</taxon>
        <taxon>Bacillota</taxon>
        <taxon>Bacilli</taxon>
        <taxon>Bacillales</taxon>
        <taxon>Bacillaceae</taxon>
        <taxon>Domibacillus</taxon>
    </lineage>
</organism>
<dbReference type="OrthoDB" id="3243324at2"/>
<dbReference type="AlphaFoldDB" id="A0A1N6UWR1"/>
<feature type="transmembrane region" description="Helical" evidence="6">
    <location>
        <begin position="48"/>
        <end position="69"/>
    </location>
</feature>
<evidence type="ECO:0000313" key="9">
    <source>
        <dbReference type="EMBL" id="SIQ69902.1"/>
    </source>
</evidence>
<proteinExistence type="predicted"/>
<dbReference type="STRING" id="1017273.SAMN05443094_103391"/>
<reference evidence="8" key="3">
    <citation type="submission" date="2017-03" db="EMBL/GenBank/DDBJ databases">
        <authorList>
            <person name="Dastager S.G."/>
            <person name="Neurgaonkar P.S."/>
            <person name="Dharne M.S."/>
        </authorList>
    </citation>
    <scope>NUCLEOTIDE SEQUENCE</scope>
    <source>
        <strain evidence="8">DSM 25145</strain>
    </source>
</reference>
<name>A0A1N6UWR1_9BACI</name>
<dbReference type="EMBL" id="FTLX01000003">
    <property type="protein sequence ID" value="SIQ69902.1"/>
    <property type="molecule type" value="Genomic_DNA"/>
</dbReference>
<feature type="transmembrane region" description="Helical" evidence="6">
    <location>
        <begin position="16"/>
        <end position="36"/>
    </location>
</feature>
<dbReference type="Proteomes" id="UP000186385">
    <property type="component" value="Unassembled WGS sequence"/>
</dbReference>
<evidence type="ECO:0000313" key="11">
    <source>
        <dbReference type="Proteomes" id="UP000215545"/>
    </source>
</evidence>
<keyword evidence="2" id="KW-1003">Cell membrane</keyword>